<dbReference type="SUPFAM" id="SSF56219">
    <property type="entry name" value="DNase I-like"/>
    <property type="match status" value="1"/>
</dbReference>
<dbReference type="EMBL" id="MHWW01000002">
    <property type="protein sequence ID" value="OHB16341.1"/>
    <property type="molecule type" value="Genomic_DNA"/>
</dbReference>
<gene>
    <name evidence="2" type="ORF">A2431_01415</name>
</gene>
<evidence type="ECO:0000313" key="2">
    <source>
        <dbReference type="EMBL" id="OHB16341.1"/>
    </source>
</evidence>
<protein>
    <recommendedName>
        <fullName evidence="1">Endonuclease/exonuclease/phosphatase domain-containing protein</fullName>
    </recommendedName>
</protein>
<feature type="domain" description="Endonuclease/exonuclease/phosphatase" evidence="1">
    <location>
        <begin position="26"/>
        <end position="247"/>
    </location>
</feature>
<dbReference type="AlphaFoldDB" id="A0A1G2V3X9"/>
<accession>A0A1G2V3X9</accession>
<dbReference type="InterPro" id="IPR005135">
    <property type="entry name" value="Endo/exonuclease/phosphatase"/>
</dbReference>
<dbReference type="InterPro" id="IPR036691">
    <property type="entry name" value="Endo/exonu/phosph_ase_sf"/>
</dbReference>
<proteinExistence type="predicted"/>
<comment type="caution">
    <text evidence="2">The sequence shown here is derived from an EMBL/GenBank/DDBJ whole genome shotgun (WGS) entry which is preliminary data.</text>
</comment>
<dbReference type="Proteomes" id="UP000177697">
    <property type="component" value="Unassembled WGS sequence"/>
</dbReference>
<sequence>MKLISLNIWDARVFEPLMDFFGHNQEIDIFCLQEVFNGNEIGFFRDRKRINGFLEIQNKLPNHQGYFVNTELLDDIPERGIKVPYGLAIFMKKDIKVLSHHHDIIFGDAHRSLDHDAKTHKRVIQTVCINENNRPIAISNVHGLWNGQGKTDTPDRIEQSNKIKTHIKKFNYPIILAGDFNLLPDTQSLGIIREGMRDLIKEYNITSTRSKLYNKHEKPVLYADYIFTSSEIEINDFNILSDVVSDHLPLLLDFN</sequence>
<dbReference type="Pfam" id="PF03372">
    <property type="entry name" value="Exo_endo_phos"/>
    <property type="match status" value="1"/>
</dbReference>
<name>A0A1G2V3X9_9BACT</name>
<dbReference type="GO" id="GO:0003824">
    <property type="term" value="F:catalytic activity"/>
    <property type="evidence" value="ECO:0007669"/>
    <property type="project" value="InterPro"/>
</dbReference>
<reference evidence="2 3" key="1">
    <citation type="journal article" date="2016" name="Nat. Commun.">
        <title>Thousands of microbial genomes shed light on interconnected biogeochemical processes in an aquifer system.</title>
        <authorList>
            <person name="Anantharaman K."/>
            <person name="Brown C.T."/>
            <person name="Hug L.A."/>
            <person name="Sharon I."/>
            <person name="Castelle C.J."/>
            <person name="Probst A.J."/>
            <person name="Thomas B.C."/>
            <person name="Singh A."/>
            <person name="Wilkins M.J."/>
            <person name="Karaoz U."/>
            <person name="Brodie E.L."/>
            <person name="Williams K.H."/>
            <person name="Hubbard S.S."/>
            <person name="Banfield J.F."/>
        </authorList>
    </citation>
    <scope>NUCLEOTIDE SEQUENCE [LARGE SCALE GENOMIC DNA]</scope>
</reference>
<evidence type="ECO:0000259" key="1">
    <source>
        <dbReference type="Pfam" id="PF03372"/>
    </source>
</evidence>
<dbReference type="Gene3D" id="3.60.10.10">
    <property type="entry name" value="Endonuclease/exonuclease/phosphatase"/>
    <property type="match status" value="1"/>
</dbReference>
<evidence type="ECO:0000313" key="3">
    <source>
        <dbReference type="Proteomes" id="UP000177697"/>
    </source>
</evidence>
<organism evidence="2 3">
    <name type="scientific">Candidatus Zambryskibacteria bacterium RIFOXYC1_FULL_39_10</name>
    <dbReference type="NCBI Taxonomy" id="1802779"/>
    <lineage>
        <taxon>Bacteria</taxon>
        <taxon>Candidatus Zambryskiibacteriota</taxon>
    </lineage>
</organism>